<evidence type="ECO:0000313" key="7">
    <source>
        <dbReference type="EMBL" id="GAH00319.1"/>
    </source>
</evidence>
<dbReference type="Pfam" id="PF07669">
    <property type="entry name" value="Eco57I"/>
    <property type="match status" value="1"/>
</dbReference>
<feature type="non-terminal residue" evidence="7">
    <location>
        <position position="1"/>
    </location>
</feature>
<dbReference type="PRINTS" id="PR00507">
    <property type="entry name" value="N12N6MTFRASE"/>
</dbReference>
<proteinExistence type="predicted"/>
<gene>
    <name evidence="7" type="ORF">S01H4_45583</name>
</gene>
<dbReference type="InterPro" id="IPR002052">
    <property type="entry name" value="DNA_methylase_N6_adenine_CS"/>
</dbReference>
<dbReference type="PANTHER" id="PTHR33841">
    <property type="entry name" value="DNA METHYLTRANSFERASE YEEA-RELATED"/>
    <property type="match status" value="1"/>
</dbReference>
<protein>
    <recommendedName>
        <fullName evidence="1">site-specific DNA-methyltransferase (adenine-specific)</fullName>
        <ecNumber evidence="1">2.1.1.72</ecNumber>
    </recommendedName>
</protein>
<dbReference type="CDD" id="cd02440">
    <property type="entry name" value="AdoMet_MTases"/>
    <property type="match status" value="1"/>
</dbReference>
<name>X1D5C3_9ZZZZ</name>
<evidence type="ECO:0000259" key="6">
    <source>
        <dbReference type="Pfam" id="PF07669"/>
    </source>
</evidence>
<feature type="non-terminal residue" evidence="7">
    <location>
        <position position="281"/>
    </location>
</feature>
<keyword evidence="2" id="KW-0489">Methyltransferase</keyword>
<dbReference type="InterPro" id="IPR050953">
    <property type="entry name" value="N4_N6_ade-DNA_methylase"/>
</dbReference>
<dbReference type="SUPFAM" id="SSF53335">
    <property type="entry name" value="S-adenosyl-L-methionine-dependent methyltransferases"/>
    <property type="match status" value="1"/>
</dbReference>
<feature type="domain" description="Type II methyltransferase M.TaqI-like" evidence="6">
    <location>
        <begin position="80"/>
        <end position="231"/>
    </location>
</feature>
<evidence type="ECO:0000256" key="5">
    <source>
        <dbReference type="ARBA" id="ARBA00047942"/>
    </source>
</evidence>
<comment type="catalytic activity">
    <reaction evidence="5">
        <text>a 2'-deoxyadenosine in DNA + S-adenosyl-L-methionine = an N(6)-methyl-2'-deoxyadenosine in DNA + S-adenosyl-L-homocysteine + H(+)</text>
        <dbReference type="Rhea" id="RHEA:15197"/>
        <dbReference type="Rhea" id="RHEA-COMP:12418"/>
        <dbReference type="Rhea" id="RHEA-COMP:12419"/>
        <dbReference type="ChEBI" id="CHEBI:15378"/>
        <dbReference type="ChEBI" id="CHEBI:57856"/>
        <dbReference type="ChEBI" id="CHEBI:59789"/>
        <dbReference type="ChEBI" id="CHEBI:90615"/>
        <dbReference type="ChEBI" id="CHEBI:90616"/>
        <dbReference type="EC" id="2.1.1.72"/>
    </reaction>
</comment>
<keyword evidence="4" id="KW-0949">S-adenosyl-L-methionine</keyword>
<reference evidence="7" key="1">
    <citation type="journal article" date="2014" name="Front. Microbiol.">
        <title>High frequency of phylogenetically diverse reductive dehalogenase-homologous genes in deep subseafloor sedimentary metagenomes.</title>
        <authorList>
            <person name="Kawai M."/>
            <person name="Futagami T."/>
            <person name="Toyoda A."/>
            <person name="Takaki Y."/>
            <person name="Nishi S."/>
            <person name="Hori S."/>
            <person name="Arai W."/>
            <person name="Tsubouchi T."/>
            <person name="Morono Y."/>
            <person name="Uchiyama I."/>
            <person name="Ito T."/>
            <person name="Fujiyama A."/>
            <person name="Inagaki F."/>
            <person name="Takami H."/>
        </authorList>
    </citation>
    <scope>NUCLEOTIDE SEQUENCE</scope>
    <source>
        <strain evidence="7">Expedition CK06-06</strain>
    </source>
</reference>
<dbReference type="EC" id="2.1.1.72" evidence="1"/>
<comment type="caution">
    <text evidence="7">The sequence shown here is derived from an EMBL/GenBank/DDBJ whole genome shotgun (WGS) entry which is preliminary data.</text>
</comment>
<dbReference type="GO" id="GO:0003676">
    <property type="term" value="F:nucleic acid binding"/>
    <property type="evidence" value="ECO:0007669"/>
    <property type="project" value="InterPro"/>
</dbReference>
<evidence type="ECO:0000256" key="3">
    <source>
        <dbReference type="ARBA" id="ARBA00022679"/>
    </source>
</evidence>
<dbReference type="PANTHER" id="PTHR33841:SF1">
    <property type="entry name" value="DNA METHYLTRANSFERASE A"/>
    <property type="match status" value="1"/>
</dbReference>
<dbReference type="Gene3D" id="3.40.50.150">
    <property type="entry name" value="Vaccinia Virus protein VP39"/>
    <property type="match status" value="1"/>
</dbReference>
<dbReference type="PROSITE" id="PS00092">
    <property type="entry name" value="N6_MTASE"/>
    <property type="match status" value="1"/>
</dbReference>
<dbReference type="GO" id="GO:0009007">
    <property type="term" value="F:site-specific DNA-methyltransferase (adenine-specific) activity"/>
    <property type="evidence" value="ECO:0007669"/>
    <property type="project" value="UniProtKB-EC"/>
</dbReference>
<sequence length="281" mass="32397">TNSDLPDEITTNLLNSIKSDIVMPILTEFQNKSFNSVINSLKVLDPACGTGKFLVEMLEIIYKLLQNLSNGLSACSIIKNNIYGVDINPQMTFKSKILLYLKSIELENRVLDAEIYEFNITSKNTLTDQIFSEDEKFEIIIGNPPYVRQENIDNKTEIIKNTKKTLNLTKPINKRSDLYIYFFYIGLHLLKPNGILSYLTSNSWLNIGFGFEFQKYLLEKSKIISIIDNNERTFDIAEINTVITFFCKNPNNLSSDSVHFIKFLTTKDKEKLDIPIFWDIE</sequence>
<evidence type="ECO:0000256" key="2">
    <source>
        <dbReference type="ARBA" id="ARBA00022603"/>
    </source>
</evidence>
<evidence type="ECO:0000256" key="4">
    <source>
        <dbReference type="ARBA" id="ARBA00022691"/>
    </source>
</evidence>
<accession>X1D5C3</accession>
<dbReference type="GO" id="GO:0006304">
    <property type="term" value="P:DNA modification"/>
    <property type="evidence" value="ECO:0007669"/>
    <property type="project" value="InterPro"/>
</dbReference>
<dbReference type="EMBL" id="BART01025391">
    <property type="protein sequence ID" value="GAH00319.1"/>
    <property type="molecule type" value="Genomic_DNA"/>
</dbReference>
<dbReference type="InterPro" id="IPR029063">
    <property type="entry name" value="SAM-dependent_MTases_sf"/>
</dbReference>
<evidence type="ECO:0000256" key="1">
    <source>
        <dbReference type="ARBA" id="ARBA00011900"/>
    </source>
</evidence>
<keyword evidence="3" id="KW-0808">Transferase</keyword>
<dbReference type="AlphaFoldDB" id="X1D5C3"/>
<dbReference type="InterPro" id="IPR011639">
    <property type="entry name" value="MethylTrfase_TaqI-like_dom"/>
</dbReference>
<organism evidence="7">
    <name type="scientific">marine sediment metagenome</name>
    <dbReference type="NCBI Taxonomy" id="412755"/>
    <lineage>
        <taxon>unclassified sequences</taxon>
        <taxon>metagenomes</taxon>
        <taxon>ecological metagenomes</taxon>
    </lineage>
</organism>
<dbReference type="GO" id="GO:0032259">
    <property type="term" value="P:methylation"/>
    <property type="evidence" value="ECO:0007669"/>
    <property type="project" value="UniProtKB-KW"/>
</dbReference>